<keyword evidence="2" id="KW-1185">Reference proteome</keyword>
<reference evidence="1" key="2">
    <citation type="submission" date="2020-06" db="EMBL/GenBank/DDBJ databases">
        <title>Helianthus annuus Genome sequencing and assembly Release 2.</title>
        <authorList>
            <person name="Gouzy J."/>
            <person name="Langlade N."/>
            <person name="Munos S."/>
        </authorList>
    </citation>
    <scope>NUCLEOTIDE SEQUENCE</scope>
    <source>
        <tissue evidence="1">Leaves</tissue>
    </source>
</reference>
<accession>A0A9K3J1C6</accession>
<evidence type="ECO:0000313" key="1">
    <source>
        <dbReference type="EMBL" id="KAF5806521.1"/>
    </source>
</evidence>
<reference evidence="1" key="1">
    <citation type="journal article" date="2017" name="Nature">
        <title>The sunflower genome provides insights into oil metabolism, flowering and Asterid evolution.</title>
        <authorList>
            <person name="Badouin H."/>
            <person name="Gouzy J."/>
            <person name="Grassa C.J."/>
            <person name="Murat F."/>
            <person name="Staton S.E."/>
            <person name="Cottret L."/>
            <person name="Lelandais-Briere C."/>
            <person name="Owens G.L."/>
            <person name="Carrere S."/>
            <person name="Mayjonade B."/>
            <person name="Legrand L."/>
            <person name="Gill N."/>
            <person name="Kane N.C."/>
            <person name="Bowers J.E."/>
            <person name="Hubner S."/>
            <person name="Bellec A."/>
            <person name="Berard A."/>
            <person name="Berges H."/>
            <person name="Blanchet N."/>
            <person name="Boniface M.C."/>
            <person name="Brunel D."/>
            <person name="Catrice O."/>
            <person name="Chaidir N."/>
            <person name="Claudel C."/>
            <person name="Donnadieu C."/>
            <person name="Faraut T."/>
            <person name="Fievet G."/>
            <person name="Helmstetter N."/>
            <person name="King M."/>
            <person name="Knapp S.J."/>
            <person name="Lai Z."/>
            <person name="Le Paslier M.C."/>
            <person name="Lippi Y."/>
            <person name="Lorenzon L."/>
            <person name="Mandel J.R."/>
            <person name="Marage G."/>
            <person name="Marchand G."/>
            <person name="Marquand E."/>
            <person name="Bret-Mestries E."/>
            <person name="Morien E."/>
            <person name="Nambeesan S."/>
            <person name="Nguyen T."/>
            <person name="Pegot-Espagnet P."/>
            <person name="Pouilly N."/>
            <person name="Raftis F."/>
            <person name="Sallet E."/>
            <person name="Schiex T."/>
            <person name="Thomas J."/>
            <person name="Vandecasteele C."/>
            <person name="Vares D."/>
            <person name="Vear F."/>
            <person name="Vautrin S."/>
            <person name="Crespi M."/>
            <person name="Mangin B."/>
            <person name="Burke J.M."/>
            <person name="Salse J."/>
            <person name="Munos S."/>
            <person name="Vincourt P."/>
            <person name="Rieseberg L.H."/>
            <person name="Langlade N.B."/>
        </authorList>
    </citation>
    <scope>NUCLEOTIDE SEQUENCE</scope>
    <source>
        <tissue evidence="1">Leaves</tissue>
    </source>
</reference>
<organism evidence="1 2">
    <name type="scientific">Helianthus annuus</name>
    <name type="common">Common sunflower</name>
    <dbReference type="NCBI Taxonomy" id="4232"/>
    <lineage>
        <taxon>Eukaryota</taxon>
        <taxon>Viridiplantae</taxon>
        <taxon>Streptophyta</taxon>
        <taxon>Embryophyta</taxon>
        <taxon>Tracheophyta</taxon>
        <taxon>Spermatophyta</taxon>
        <taxon>Magnoliopsida</taxon>
        <taxon>eudicotyledons</taxon>
        <taxon>Gunneridae</taxon>
        <taxon>Pentapetalae</taxon>
        <taxon>asterids</taxon>
        <taxon>campanulids</taxon>
        <taxon>Asterales</taxon>
        <taxon>Asteraceae</taxon>
        <taxon>Asteroideae</taxon>
        <taxon>Heliantheae alliance</taxon>
        <taxon>Heliantheae</taxon>
        <taxon>Helianthus</taxon>
    </lineage>
</organism>
<dbReference type="Proteomes" id="UP000215914">
    <property type="component" value="Unassembled WGS sequence"/>
</dbReference>
<sequence length="50" mass="5226">MEGSNFSSFSSSLSGLDDLILFSPDDEGPTLIISAVQKVVQTIMEDGGCS</sequence>
<name>A0A9K3J1C6_HELAN</name>
<gene>
    <name evidence="1" type="ORF">HanXRQr2_Chr05g0222411</name>
</gene>
<dbReference type="AlphaFoldDB" id="A0A9K3J1C6"/>
<evidence type="ECO:0000313" key="2">
    <source>
        <dbReference type="Proteomes" id="UP000215914"/>
    </source>
</evidence>
<dbReference type="EMBL" id="MNCJ02000320">
    <property type="protein sequence ID" value="KAF5806521.1"/>
    <property type="molecule type" value="Genomic_DNA"/>
</dbReference>
<dbReference type="Gramene" id="mRNA:HanXRQr2_Chr05g0222411">
    <property type="protein sequence ID" value="CDS:HanXRQr2_Chr05g0222411.1"/>
    <property type="gene ID" value="HanXRQr2_Chr05g0222411"/>
</dbReference>
<comment type="caution">
    <text evidence="1">The sequence shown here is derived from an EMBL/GenBank/DDBJ whole genome shotgun (WGS) entry which is preliminary data.</text>
</comment>
<proteinExistence type="predicted"/>
<protein>
    <submittedName>
        <fullName evidence="1">Uncharacterized protein</fullName>
    </submittedName>
</protein>